<dbReference type="Gene3D" id="3.10.450.50">
    <property type="match status" value="2"/>
</dbReference>
<organism evidence="4 5">
    <name type="scientific">Chloropicon roscoffensis</name>
    <dbReference type="NCBI Taxonomy" id="1461544"/>
    <lineage>
        <taxon>Eukaryota</taxon>
        <taxon>Viridiplantae</taxon>
        <taxon>Chlorophyta</taxon>
        <taxon>Chloropicophyceae</taxon>
        <taxon>Chloropicales</taxon>
        <taxon>Chloropicaceae</taxon>
        <taxon>Chloropicon</taxon>
    </lineage>
</organism>
<keyword evidence="2" id="KW-0472">Membrane</keyword>
<keyword evidence="5" id="KW-1185">Reference proteome</keyword>
<evidence type="ECO:0000256" key="2">
    <source>
        <dbReference type="SAM" id="Phobius"/>
    </source>
</evidence>
<accession>A0AAX4P0J5</accession>
<dbReference type="Proteomes" id="UP001472866">
    <property type="component" value="Chromosome 01"/>
</dbReference>
<evidence type="ECO:0000259" key="3">
    <source>
        <dbReference type="Pfam" id="PF12680"/>
    </source>
</evidence>
<feature type="transmembrane region" description="Helical" evidence="2">
    <location>
        <begin position="475"/>
        <end position="496"/>
    </location>
</feature>
<dbReference type="EMBL" id="CP151501">
    <property type="protein sequence ID" value="WZN59314.1"/>
    <property type="molecule type" value="Genomic_DNA"/>
</dbReference>
<feature type="transmembrane region" description="Helical" evidence="2">
    <location>
        <begin position="362"/>
        <end position="384"/>
    </location>
</feature>
<dbReference type="SUPFAM" id="SSF54427">
    <property type="entry name" value="NTF2-like"/>
    <property type="match status" value="2"/>
</dbReference>
<dbReference type="InterPro" id="IPR037401">
    <property type="entry name" value="SnoaL-like"/>
</dbReference>
<gene>
    <name evidence="4" type="ORF">HKI87_01g08400</name>
</gene>
<dbReference type="PANTHER" id="PTHR36367">
    <property type="entry name" value="TRANSMEMBRANE PROTEIN"/>
    <property type="match status" value="1"/>
</dbReference>
<keyword evidence="2" id="KW-1133">Transmembrane helix</keyword>
<reference evidence="4 5" key="1">
    <citation type="submission" date="2024-03" db="EMBL/GenBank/DDBJ databases">
        <title>Complete genome sequence of the green alga Chloropicon roscoffensis RCC1871.</title>
        <authorList>
            <person name="Lemieux C."/>
            <person name="Pombert J.-F."/>
            <person name="Otis C."/>
            <person name="Turmel M."/>
        </authorList>
    </citation>
    <scope>NUCLEOTIDE SEQUENCE [LARGE SCALE GENOMIC DNA]</scope>
    <source>
        <strain evidence="4 5">RCC1871</strain>
    </source>
</reference>
<dbReference type="Pfam" id="PF12680">
    <property type="entry name" value="SnoaL_2"/>
    <property type="match status" value="2"/>
</dbReference>
<dbReference type="InterPro" id="IPR032710">
    <property type="entry name" value="NTF2-like_dom_sf"/>
</dbReference>
<dbReference type="PANTHER" id="PTHR36367:SF2">
    <property type="entry name" value="TRANSMEMBRANE PROTEIN"/>
    <property type="match status" value="1"/>
</dbReference>
<evidence type="ECO:0000256" key="1">
    <source>
        <dbReference type="SAM" id="MobiDB-lite"/>
    </source>
</evidence>
<name>A0AAX4P0J5_9CHLO</name>
<proteinExistence type="predicted"/>
<feature type="region of interest" description="Disordered" evidence="1">
    <location>
        <begin position="1"/>
        <end position="65"/>
    </location>
</feature>
<keyword evidence="2" id="KW-0812">Transmembrane</keyword>
<evidence type="ECO:0000313" key="4">
    <source>
        <dbReference type="EMBL" id="WZN59314.1"/>
    </source>
</evidence>
<feature type="domain" description="SnoaL-like" evidence="3">
    <location>
        <begin position="92"/>
        <end position="184"/>
    </location>
</feature>
<feature type="transmembrane region" description="Helical" evidence="2">
    <location>
        <begin position="516"/>
        <end position="538"/>
    </location>
</feature>
<feature type="compositionally biased region" description="Low complexity" evidence="1">
    <location>
        <begin position="24"/>
        <end position="34"/>
    </location>
</feature>
<dbReference type="AlphaFoldDB" id="A0AAX4P0J5"/>
<sequence length="623" mass="67651">MMARAHARRGQTASRPGVVPPPRVARAARGALRPHPIVARSQSLPGPASGPDAEDATSTSSGTREQVVFTREAATGGVSAGSFKLGRAASAARRYFDALNAKDYGAAEVLFSPEGCLLEDLNEPVCFAGRDQVRDYISKTFAGLSEDFFLQEISDGDDACGVTWVNGSKRGATFVRVDRSGRIVYARDLAEPESKPGDAAFSIMKVVLPVLKNLDSTKVTEGWPENDFAGGAGAGGGEAARVVRSFYDHINRKEVDEAMAYFAEDCLYEDLNFPEPYVGKDAVRTLMQKSCDSIPEDLVFCIDDISEGASGVGLTWHLELDGKRFPFSRGCSFYKVKDGQVVYARDLVEPSSKKGKALREEVSFSAASLALFAAAALYTSLLILSPPGFAGVPGEGIFWIKPETLEEVQGLSLYDFFFVLPALKSVGVGVPGMPETLPAYHPVNEALFNFVNAWSLMFYPLLLRDTKSVSLPKTAWWSVQMFLTNAILMPFLALRASNEPTIARVEAARSEGNHGLLSKSFGVVGAVVGLASVFWFALARPELGGDLASRVDYFANYISTDRVAFAFCVDLALYSVWQPYLISEVEKQEGLRPDPLKFVPFFGLAKWLQTSSGLKLFDRDQGT</sequence>
<evidence type="ECO:0000313" key="5">
    <source>
        <dbReference type="Proteomes" id="UP001472866"/>
    </source>
</evidence>
<feature type="domain" description="SnoaL-like" evidence="3">
    <location>
        <begin position="243"/>
        <end position="343"/>
    </location>
</feature>
<protein>
    <submittedName>
        <fullName evidence="4">SnoaL-like domain-containing protein</fullName>
    </submittedName>
</protein>